<evidence type="ECO:0000313" key="11">
    <source>
        <dbReference type="Proteomes" id="UP001221413"/>
    </source>
</evidence>
<evidence type="ECO:0000256" key="5">
    <source>
        <dbReference type="ARBA" id="ARBA00022448"/>
    </source>
</evidence>
<evidence type="ECO:0000256" key="1">
    <source>
        <dbReference type="ARBA" id="ARBA00002069"/>
    </source>
</evidence>
<dbReference type="InterPro" id="IPR019371">
    <property type="entry name" value="KxDL_dom"/>
</dbReference>
<dbReference type="PANTHER" id="PTHR37787">
    <property type="entry name" value="BIOGENESIS OF LYSOSOME-RELATED ORGANELLES COMPLEX 1 SUBUNIT KXD1"/>
    <property type="match status" value="1"/>
</dbReference>
<dbReference type="Pfam" id="PF10241">
    <property type="entry name" value="KxDL"/>
    <property type="match status" value="1"/>
</dbReference>
<sequence>MRFLFPANSRFGKFSNVDGNVATDAAAGTQRPRLTVRVDEDTSSSTACPPASPPASFPQASSTVKRPLRSSFSAAISVRPAALQTVDNATGAAAANTYALPLPMSRKPHHRLQQSPLVSPSYEYAYSTPPSSASQGGVPRGTHDSRTPSYATSSLSSSSYAGSAADEYDDGAMAADDLVSVLTDRLIGAFDPIPLDRSLALQAQTSGIMNAKTRELMELQALAQKRLSDTRKNFLDGMRIAKQVKSDLELLQKKTDALKAKAEQRYPVEYNMARERYPGPADYEY</sequence>
<protein>
    <recommendedName>
        <fullName evidence="4">Biogenesis of lysosome-related organelles complex 1 subunit KXD1</fullName>
    </recommendedName>
    <alternativeName>
        <fullName evidence="7">KxDL homolog</fullName>
    </alternativeName>
</protein>
<evidence type="ECO:0000259" key="9">
    <source>
        <dbReference type="Pfam" id="PF10241"/>
    </source>
</evidence>
<keyword evidence="11" id="KW-1185">Reference proteome</keyword>
<keyword evidence="5" id="KW-0813">Transport</keyword>
<evidence type="ECO:0000256" key="2">
    <source>
        <dbReference type="ARBA" id="ARBA00004177"/>
    </source>
</evidence>
<comment type="caution">
    <text evidence="10">The sequence shown here is derived from an EMBL/GenBank/DDBJ whole genome shotgun (WGS) entry which is preliminary data.</text>
</comment>
<dbReference type="PANTHER" id="PTHR37787:SF1">
    <property type="entry name" value="BIOGENESIS OF LYSOSOME-RELATED ORGANELLES COMPLEX 1 SUBUNIT KXD1"/>
    <property type="match status" value="1"/>
</dbReference>
<dbReference type="GO" id="GO:0032880">
    <property type="term" value="P:regulation of protein localization"/>
    <property type="evidence" value="ECO:0007669"/>
    <property type="project" value="TreeGrafter"/>
</dbReference>
<evidence type="ECO:0000313" key="10">
    <source>
        <dbReference type="EMBL" id="KAJ6256306.1"/>
    </source>
</evidence>
<evidence type="ECO:0000256" key="6">
    <source>
        <dbReference type="ARBA" id="ARBA00022753"/>
    </source>
</evidence>
<feature type="compositionally biased region" description="Low complexity" evidence="8">
    <location>
        <begin position="149"/>
        <end position="161"/>
    </location>
</feature>
<evidence type="ECO:0000256" key="3">
    <source>
        <dbReference type="ARBA" id="ARBA00005913"/>
    </source>
</evidence>
<dbReference type="GO" id="GO:0031083">
    <property type="term" value="C:BLOC-1 complex"/>
    <property type="evidence" value="ECO:0007669"/>
    <property type="project" value="TreeGrafter"/>
</dbReference>
<feature type="region of interest" description="Disordered" evidence="8">
    <location>
        <begin position="25"/>
        <end position="64"/>
    </location>
</feature>
<feature type="region of interest" description="Disordered" evidence="8">
    <location>
        <begin position="121"/>
        <end position="161"/>
    </location>
</feature>
<dbReference type="GO" id="GO:0005768">
    <property type="term" value="C:endosome"/>
    <property type="evidence" value="ECO:0007669"/>
    <property type="project" value="UniProtKB-SubCell"/>
</dbReference>
<dbReference type="GO" id="GO:0007032">
    <property type="term" value="P:endosome organization"/>
    <property type="evidence" value="ECO:0007669"/>
    <property type="project" value="TreeGrafter"/>
</dbReference>
<dbReference type="AlphaFoldDB" id="A0AAD6IST8"/>
<gene>
    <name evidence="10" type="ORF">Dda_8804</name>
</gene>
<evidence type="ECO:0000256" key="4">
    <source>
        <dbReference type="ARBA" id="ARBA00016207"/>
    </source>
</evidence>
<dbReference type="Proteomes" id="UP001221413">
    <property type="component" value="Unassembled WGS sequence"/>
</dbReference>
<name>A0AAD6IST8_DREDA</name>
<organism evidence="10 11">
    <name type="scientific">Drechslerella dactyloides</name>
    <name type="common">Nematode-trapping fungus</name>
    <name type="synonym">Arthrobotrys dactyloides</name>
    <dbReference type="NCBI Taxonomy" id="74499"/>
    <lineage>
        <taxon>Eukaryota</taxon>
        <taxon>Fungi</taxon>
        <taxon>Dikarya</taxon>
        <taxon>Ascomycota</taxon>
        <taxon>Pezizomycotina</taxon>
        <taxon>Orbiliomycetes</taxon>
        <taxon>Orbiliales</taxon>
        <taxon>Orbiliaceae</taxon>
        <taxon>Drechslerella</taxon>
    </lineage>
</organism>
<feature type="domain" description="KxDL" evidence="9">
    <location>
        <begin position="185"/>
        <end position="270"/>
    </location>
</feature>
<reference evidence="10" key="1">
    <citation type="submission" date="2023-01" db="EMBL/GenBank/DDBJ databases">
        <title>The chitinases involved in constricting ring structure development in the nematode-trapping fungus Drechslerella dactyloides.</title>
        <authorList>
            <person name="Wang R."/>
            <person name="Zhang L."/>
            <person name="Tang P."/>
            <person name="Li S."/>
            <person name="Liang L."/>
        </authorList>
    </citation>
    <scope>NUCLEOTIDE SEQUENCE</scope>
    <source>
        <strain evidence="10">YMF1.00031</strain>
    </source>
</reference>
<comment type="function">
    <text evidence="1">Component of the biogenesis of lysosome-related organelles complex-1 (BLOC-1) involved in endosomal cargo sorting.</text>
</comment>
<keyword evidence="6" id="KW-0967">Endosome</keyword>
<comment type="subcellular location">
    <subcellularLocation>
        <location evidence="2">Endosome</location>
    </subcellularLocation>
</comment>
<dbReference type="InterPro" id="IPR051390">
    <property type="entry name" value="BLOC-1_subunit_KXD1"/>
</dbReference>
<dbReference type="EMBL" id="JAQGDS010000013">
    <property type="protein sequence ID" value="KAJ6256306.1"/>
    <property type="molecule type" value="Genomic_DNA"/>
</dbReference>
<evidence type="ECO:0000256" key="8">
    <source>
        <dbReference type="SAM" id="MobiDB-lite"/>
    </source>
</evidence>
<accession>A0AAD6IST8</accession>
<proteinExistence type="inferred from homology"/>
<evidence type="ECO:0000256" key="7">
    <source>
        <dbReference type="ARBA" id="ARBA00029808"/>
    </source>
</evidence>
<comment type="similarity">
    <text evidence="3">Belongs to the KXD1 family.</text>
</comment>